<keyword evidence="4" id="KW-1185">Reference proteome</keyword>
<dbReference type="InterPro" id="IPR018649">
    <property type="entry name" value="SHOCT"/>
</dbReference>
<evidence type="ECO:0000313" key="3">
    <source>
        <dbReference type="EMBL" id="AGB37764.1"/>
    </source>
</evidence>
<dbReference type="GeneID" id="14405058"/>
<accession>L0K090</accession>
<sequence length="117" mass="13053">MATDDTLIRTVLLLVAVLLLLPILLMGLAWPLMGMWGGEHMWGWSGSTGVGGAMIVMWLVPLAVLLGLGYLLYRGLVASSSGHSDRALEELRVAYARGELSDEEFEQRRERLRRDER</sequence>
<dbReference type="Proteomes" id="UP000010878">
    <property type="component" value="Chromosome"/>
</dbReference>
<reference evidence="3 4" key="1">
    <citation type="submission" date="2012-11" db="EMBL/GenBank/DDBJ databases">
        <title>FINISHED of Natronococcus occultus SP4, DSM 3396.</title>
        <authorList>
            <consortium name="DOE Joint Genome Institute"/>
            <person name="Eisen J."/>
            <person name="Huntemann M."/>
            <person name="Wei C.-L."/>
            <person name="Han J."/>
            <person name="Detter J.C."/>
            <person name="Han C."/>
            <person name="Tapia R."/>
            <person name="Chen A."/>
            <person name="Kyrpides N."/>
            <person name="Mavromatis K."/>
            <person name="Markowitz V."/>
            <person name="Szeto E."/>
            <person name="Ivanova N."/>
            <person name="Mikhailova N."/>
            <person name="Ovchinnikova G."/>
            <person name="Pagani I."/>
            <person name="Pati A."/>
            <person name="Goodwin L."/>
            <person name="Nordberg H.P."/>
            <person name="Cantor M.N."/>
            <person name="Hua S.X."/>
            <person name="Woyke T."/>
            <person name="Eisen J."/>
            <person name="Klenk H.-P."/>
            <person name="Klenk H.-P."/>
        </authorList>
    </citation>
    <scope>NUCLEOTIDE SEQUENCE [LARGE SCALE GENOMIC DNA]</scope>
    <source>
        <strain evidence="3 4">SP4</strain>
    </source>
</reference>
<dbReference type="EMBL" id="CP003929">
    <property type="protein sequence ID" value="AGB37764.1"/>
    <property type="molecule type" value="Genomic_DNA"/>
</dbReference>
<evidence type="ECO:0000259" key="2">
    <source>
        <dbReference type="Pfam" id="PF09851"/>
    </source>
</evidence>
<dbReference type="KEGG" id="nou:Natoc_1974"/>
<evidence type="ECO:0000256" key="1">
    <source>
        <dbReference type="SAM" id="Phobius"/>
    </source>
</evidence>
<dbReference type="STRING" id="694430.Natoc_1974"/>
<dbReference type="HOGENOM" id="CLU_155662_0_0_2"/>
<feature type="domain" description="SHOCT" evidence="2">
    <location>
        <begin position="87"/>
        <end position="112"/>
    </location>
</feature>
<feature type="transmembrane region" description="Helical" evidence="1">
    <location>
        <begin position="12"/>
        <end position="33"/>
    </location>
</feature>
<gene>
    <name evidence="3" type="ORF">Natoc_1974</name>
</gene>
<feature type="transmembrane region" description="Helical" evidence="1">
    <location>
        <begin position="53"/>
        <end position="73"/>
    </location>
</feature>
<name>L0K090_9EURY</name>
<dbReference type="AlphaFoldDB" id="L0K090"/>
<organism evidence="3 4">
    <name type="scientific">Natronococcus occultus SP4</name>
    <dbReference type="NCBI Taxonomy" id="694430"/>
    <lineage>
        <taxon>Archaea</taxon>
        <taxon>Methanobacteriati</taxon>
        <taxon>Methanobacteriota</taxon>
        <taxon>Stenosarchaea group</taxon>
        <taxon>Halobacteria</taxon>
        <taxon>Halobacteriales</taxon>
        <taxon>Natrialbaceae</taxon>
        <taxon>Natronococcus</taxon>
    </lineage>
</organism>
<dbReference type="Pfam" id="PF09851">
    <property type="entry name" value="SHOCT"/>
    <property type="match status" value="1"/>
</dbReference>
<proteinExistence type="predicted"/>
<dbReference type="eggNOG" id="arCOG03909">
    <property type="taxonomic scope" value="Archaea"/>
</dbReference>
<protein>
    <submittedName>
        <fullName evidence="3">Putative membrane protein</fullName>
    </submittedName>
</protein>
<keyword evidence="1" id="KW-1133">Transmembrane helix</keyword>
<dbReference type="RefSeq" id="WP_015321208.1">
    <property type="nucleotide sequence ID" value="NC_019974.1"/>
</dbReference>
<evidence type="ECO:0000313" key="4">
    <source>
        <dbReference type="Proteomes" id="UP000010878"/>
    </source>
</evidence>
<keyword evidence="1" id="KW-0472">Membrane</keyword>
<keyword evidence="1" id="KW-0812">Transmembrane</keyword>